<name>A0A9W9CB40_9PLEO</name>
<dbReference type="OrthoDB" id="5354164at2759"/>
<reference evidence="2" key="1">
    <citation type="submission" date="2022-10" db="EMBL/GenBank/DDBJ databases">
        <title>Tapping the CABI collections for fungal endophytes: first genome assemblies for Collariella, Neodidymelliopsis, Ascochyta clinopodiicola, Didymella pomorum, Didymosphaeria variabile, Neocosmospora piperis and Neocucurbitaria cava.</title>
        <authorList>
            <person name="Hill R."/>
        </authorList>
    </citation>
    <scope>NUCLEOTIDE SEQUENCE</scope>
    <source>
        <strain evidence="2">IMI 356815</strain>
    </source>
</reference>
<feature type="region of interest" description="Disordered" evidence="1">
    <location>
        <begin position="639"/>
        <end position="671"/>
    </location>
</feature>
<sequence length="800" mass="88661">MLARIWKPTEAISLWVELVERRKEKIHEAYNATNATGIAAIMAAQQLFTREQLSSWDSSARSWLQTADATKRFHQTQLMLIINNVRLPVNTAKDPYDSVINAWTSALKAMERLISGIPQRVEDGSVLLAISSWHLYPNMHVLAENAKDVDLNDHLMISSLLTLSTTVGETAKQGVFWSLPLTRMRYYSPPVVAERHLAFDTSRISMGEFEIVVLGAMIAQSREICPDELRSCRFMVTVNDCFRRVGQDPPPWFVILAEAAGRVIHANETTRAHLLKLLKLGGRRCKSFLSHPSDKPPCFFGLGYHHVLIQLLGSTDDKIALLRRAAKARGLNTKETMIRYANTPSSAGSSLLESRFTTAVPRKRASRKRPAEEIEVPDTGHYRFAIGRYFKATSSCHNGLDTGSLCKCIDPAGEECICKRIHAHCNENCHPGANAACSTKPSLPLQCSSMECPGDGGCAGCYNRSAQLSLKKPGEKAILIPPTSFEGIDSSQFLLHNTKDGRMKTYGMLIGYGTTGLFKTKPHVTYDMFSSDVRDNLPATMDEIEAVVQADSFDIKAMDFLRWWTEWSSTGSQQLTTSLDAFAFASLLYSRLEGATVTIEVIGKPLYDAPWATPSIPWDNDNEPESPSEELDWLENLQTGYQGGSNKGNDDDGRIQLNGSSRSPSTSTKGLRNVPATLAREFSCISWFESAEFDIPPGNLHGVFALANGDSIYVASVLLNDPAASTRTGLVRRVFGNLGRPEIHFIPVLNPLAKLWPPLTVQDDIEAHIDYNKEYPSKKELASPLAVTPEQAVLFRYRVT</sequence>
<gene>
    <name evidence="2" type="ORF">N0V89_007784</name>
</gene>
<dbReference type="GeneID" id="80911314"/>
<keyword evidence="3" id="KW-1185">Reference proteome</keyword>
<comment type="caution">
    <text evidence="2">The sequence shown here is derived from an EMBL/GenBank/DDBJ whole genome shotgun (WGS) entry which is preliminary data.</text>
</comment>
<dbReference type="Proteomes" id="UP001140513">
    <property type="component" value="Unassembled WGS sequence"/>
</dbReference>
<dbReference type="AlphaFoldDB" id="A0A9W9CB40"/>
<accession>A0A9W9CB40</accession>
<evidence type="ECO:0000313" key="3">
    <source>
        <dbReference type="Proteomes" id="UP001140513"/>
    </source>
</evidence>
<feature type="compositionally biased region" description="Polar residues" evidence="1">
    <location>
        <begin position="657"/>
        <end position="670"/>
    </location>
</feature>
<evidence type="ECO:0000313" key="2">
    <source>
        <dbReference type="EMBL" id="KAJ4352436.1"/>
    </source>
</evidence>
<organism evidence="2 3">
    <name type="scientific">Didymosphaeria variabile</name>
    <dbReference type="NCBI Taxonomy" id="1932322"/>
    <lineage>
        <taxon>Eukaryota</taxon>
        <taxon>Fungi</taxon>
        <taxon>Dikarya</taxon>
        <taxon>Ascomycota</taxon>
        <taxon>Pezizomycotina</taxon>
        <taxon>Dothideomycetes</taxon>
        <taxon>Pleosporomycetidae</taxon>
        <taxon>Pleosporales</taxon>
        <taxon>Massarineae</taxon>
        <taxon>Didymosphaeriaceae</taxon>
        <taxon>Didymosphaeria</taxon>
    </lineage>
</organism>
<dbReference type="RefSeq" id="XP_056070792.1">
    <property type="nucleotide sequence ID" value="XM_056216545.1"/>
</dbReference>
<dbReference type="EMBL" id="JAPEUX010000005">
    <property type="protein sequence ID" value="KAJ4352436.1"/>
    <property type="molecule type" value="Genomic_DNA"/>
</dbReference>
<evidence type="ECO:0000256" key="1">
    <source>
        <dbReference type="SAM" id="MobiDB-lite"/>
    </source>
</evidence>
<proteinExistence type="predicted"/>
<protein>
    <submittedName>
        <fullName evidence="2">Uncharacterized protein</fullName>
    </submittedName>
</protein>